<accession>A0A2I0I167</accession>
<dbReference type="AlphaFoldDB" id="A0A2I0I167"/>
<organism evidence="1 2">
    <name type="scientific">Punica granatum</name>
    <name type="common">Pomegranate</name>
    <dbReference type="NCBI Taxonomy" id="22663"/>
    <lineage>
        <taxon>Eukaryota</taxon>
        <taxon>Viridiplantae</taxon>
        <taxon>Streptophyta</taxon>
        <taxon>Embryophyta</taxon>
        <taxon>Tracheophyta</taxon>
        <taxon>Spermatophyta</taxon>
        <taxon>Magnoliopsida</taxon>
        <taxon>eudicotyledons</taxon>
        <taxon>Gunneridae</taxon>
        <taxon>Pentapetalae</taxon>
        <taxon>rosids</taxon>
        <taxon>malvids</taxon>
        <taxon>Myrtales</taxon>
        <taxon>Lythraceae</taxon>
        <taxon>Punica</taxon>
    </lineage>
</organism>
<evidence type="ECO:0000313" key="1">
    <source>
        <dbReference type="EMBL" id="PKI37705.1"/>
    </source>
</evidence>
<reference evidence="1 2" key="1">
    <citation type="submission" date="2017-11" db="EMBL/GenBank/DDBJ databases">
        <title>De-novo sequencing of pomegranate (Punica granatum L.) genome.</title>
        <authorList>
            <person name="Akparov Z."/>
            <person name="Amiraslanov A."/>
            <person name="Hajiyeva S."/>
            <person name="Abbasov M."/>
            <person name="Kaur K."/>
            <person name="Hamwieh A."/>
            <person name="Solovyev V."/>
            <person name="Salamov A."/>
            <person name="Braich B."/>
            <person name="Kosarev P."/>
            <person name="Mahmoud A."/>
            <person name="Hajiyev E."/>
            <person name="Babayeva S."/>
            <person name="Izzatullayeva V."/>
            <person name="Mammadov A."/>
            <person name="Mammadov A."/>
            <person name="Sharifova S."/>
            <person name="Ojaghi J."/>
            <person name="Eynullazada K."/>
            <person name="Bayramov B."/>
            <person name="Abdulazimova A."/>
            <person name="Shahmuradov I."/>
        </authorList>
    </citation>
    <scope>NUCLEOTIDE SEQUENCE [LARGE SCALE GENOMIC DNA]</scope>
    <source>
        <strain evidence="2">cv. AG2017</strain>
        <tissue evidence="1">Leaf</tissue>
    </source>
</reference>
<dbReference type="Proteomes" id="UP000233551">
    <property type="component" value="Unassembled WGS sequence"/>
</dbReference>
<name>A0A2I0I167_PUNGR</name>
<sequence>MDFAVHRHNRPRSSLFTILVHGKMRTIAELAALYQLKSKANEPENGYRCRHRHARWMAPHAGTARGVSGELEQNSINFAGSSVMLLTSTITCEKFNNLDAKIGYGHGKRMA</sequence>
<evidence type="ECO:0000313" key="2">
    <source>
        <dbReference type="Proteomes" id="UP000233551"/>
    </source>
</evidence>
<protein>
    <submittedName>
        <fullName evidence="1">Uncharacterized protein</fullName>
    </submittedName>
</protein>
<proteinExistence type="predicted"/>
<keyword evidence="2" id="KW-1185">Reference proteome</keyword>
<comment type="caution">
    <text evidence="1">The sequence shown here is derived from an EMBL/GenBank/DDBJ whole genome shotgun (WGS) entry which is preliminary data.</text>
</comment>
<gene>
    <name evidence="1" type="ORF">CRG98_041998</name>
</gene>
<dbReference type="EMBL" id="PGOL01004345">
    <property type="protein sequence ID" value="PKI37705.1"/>
    <property type="molecule type" value="Genomic_DNA"/>
</dbReference>